<feature type="transmembrane region" description="Helical" evidence="7">
    <location>
        <begin position="76"/>
        <end position="96"/>
    </location>
</feature>
<feature type="transmembrane region" description="Helical" evidence="7">
    <location>
        <begin position="528"/>
        <end position="549"/>
    </location>
</feature>
<accession>A0A1M5C973</accession>
<proteinExistence type="predicted"/>
<gene>
    <name evidence="9" type="ORF">SAMN05444339_10776</name>
</gene>
<keyword evidence="2" id="KW-0813">Transport</keyword>
<sequence>MAHPTTGLWRLNNPFSMDMMTDLIPADWAPFVALGLLLVLLAAFIWEKYPPEVTAAGAAALFIVLGLVPVDQVMTVFSNSAPITIGAMFVLSGALVRTGLLEALSNRIVRAAANRPLVAGVAFVLATMLASAFVNNTPVVLVLIPVVIRLARSLDVAETRLLIPLSYVAILGGTLTLIGTSTNILISGVATDQGLEPFGIFEIFPVGLIAIAAGVGTLAVLGPLLLPARRGGMDNAAKRDAVYLTEVRVTDDFAGLGKPIGEIADFAHAGVQITGVRQGGVLRRSQLSDHIVTPGDEIVLRATMSELLTLHTMSGLITGYRRGAAPTNVTEGDLVIAEAMVTAGRRGGSQTLDQMSIGYRHGMRVLGAYRHGHQVGPDLRSARLRAADSLLLEGTQGAFDQLSSAGDMMTVTLSSGRAYRRARAPIALLALLAVVALAAFDVAPIAVLALVAVAAILILRCIDSDEAWGAIDAQILVLIFAMLIVGVGLQETGAVQLIVDTLAPVLNGLPPILLLAALYAVTSILTEMVTNSAVAVILTPIAVGLAAQAGIDPRPLVVAVMFGASASFATPIGYQTNTLVYGAGDYRFADFLKIGVPMNLIVGAASVLAIPLFFPF</sequence>
<dbReference type="PANTHER" id="PTHR43652:SF2">
    <property type="entry name" value="BASIC AMINO ACID ANTIPORTER YFCC-RELATED"/>
    <property type="match status" value="1"/>
</dbReference>
<dbReference type="InterPro" id="IPR036721">
    <property type="entry name" value="RCK_C_sf"/>
</dbReference>
<feature type="transmembrane region" description="Helical" evidence="7">
    <location>
        <begin position="28"/>
        <end position="46"/>
    </location>
</feature>
<evidence type="ECO:0000256" key="7">
    <source>
        <dbReference type="SAM" id="Phobius"/>
    </source>
</evidence>
<protein>
    <submittedName>
        <fullName evidence="9">Citrate transporter</fullName>
    </submittedName>
</protein>
<keyword evidence="4" id="KW-0677">Repeat</keyword>
<feature type="transmembrane region" description="Helical" evidence="7">
    <location>
        <begin position="53"/>
        <end position="70"/>
    </location>
</feature>
<evidence type="ECO:0000256" key="5">
    <source>
        <dbReference type="ARBA" id="ARBA00022989"/>
    </source>
</evidence>
<dbReference type="InterPro" id="IPR051679">
    <property type="entry name" value="DASS-Related_Transporters"/>
</dbReference>
<keyword evidence="5 7" id="KW-1133">Transmembrane helix</keyword>
<feature type="transmembrane region" description="Helical" evidence="7">
    <location>
        <begin position="169"/>
        <end position="191"/>
    </location>
</feature>
<dbReference type="PANTHER" id="PTHR43652">
    <property type="entry name" value="BASIC AMINO ACID ANTIPORTER YFCC-RELATED"/>
    <property type="match status" value="1"/>
</dbReference>
<dbReference type="GO" id="GO:0006813">
    <property type="term" value="P:potassium ion transport"/>
    <property type="evidence" value="ECO:0007669"/>
    <property type="project" value="InterPro"/>
</dbReference>
<dbReference type="EMBL" id="FQUE01000007">
    <property type="protein sequence ID" value="SHF51299.1"/>
    <property type="molecule type" value="Genomic_DNA"/>
</dbReference>
<dbReference type="Pfam" id="PF03600">
    <property type="entry name" value="CitMHS"/>
    <property type="match status" value="1"/>
</dbReference>
<feature type="transmembrane region" description="Helical" evidence="7">
    <location>
        <begin position="471"/>
        <end position="489"/>
    </location>
</feature>
<keyword evidence="10" id="KW-1185">Reference proteome</keyword>
<feature type="transmembrane region" description="Helical" evidence="7">
    <location>
        <begin position="501"/>
        <end position="522"/>
    </location>
</feature>
<evidence type="ECO:0000313" key="9">
    <source>
        <dbReference type="EMBL" id="SHF51299.1"/>
    </source>
</evidence>
<dbReference type="InterPro" id="IPR006037">
    <property type="entry name" value="RCK_C"/>
</dbReference>
<evidence type="ECO:0000259" key="8">
    <source>
        <dbReference type="PROSITE" id="PS51202"/>
    </source>
</evidence>
<dbReference type="Proteomes" id="UP000183987">
    <property type="component" value="Unassembled WGS sequence"/>
</dbReference>
<organism evidence="9 10">
    <name type="scientific">Loktanella atrilutea</name>
    <dbReference type="NCBI Taxonomy" id="366533"/>
    <lineage>
        <taxon>Bacteria</taxon>
        <taxon>Pseudomonadati</taxon>
        <taxon>Pseudomonadota</taxon>
        <taxon>Alphaproteobacteria</taxon>
        <taxon>Rhodobacterales</taxon>
        <taxon>Roseobacteraceae</taxon>
        <taxon>Loktanella</taxon>
    </lineage>
</organism>
<feature type="domain" description="RCK C-terminal" evidence="8">
    <location>
        <begin position="322"/>
        <end position="408"/>
    </location>
</feature>
<dbReference type="SUPFAM" id="SSF116726">
    <property type="entry name" value="TrkA C-terminal domain-like"/>
    <property type="match status" value="2"/>
</dbReference>
<reference evidence="10" key="1">
    <citation type="submission" date="2016-11" db="EMBL/GenBank/DDBJ databases">
        <authorList>
            <person name="Varghese N."/>
            <person name="Submissions S."/>
        </authorList>
    </citation>
    <scope>NUCLEOTIDE SEQUENCE [LARGE SCALE GENOMIC DNA]</scope>
    <source>
        <strain evidence="10">DSM 29326</strain>
    </source>
</reference>
<keyword evidence="6 7" id="KW-0472">Membrane</keyword>
<dbReference type="STRING" id="366533.SAMN05444339_10776"/>
<evidence type="ECO:0000313" key="10">
    <source>
        <dbReference type="Proteomes" id="UP000183987"/>
    </source>
</evidence>
<feature type="domain" description="RCK C-terminal" evidence="8">
    <location>
        <begin position="231"/>
        <end position="316"/>
    </location>
</feature>
<feature type="transmembrane region" description="Helical" evidence="7">
    <location>
        <begin position="594"/>
        <end position="614"/>
    </location>
</feature>
<evidence type="ECO:0000256" key="3">
    <source>
        <dbReference type="ARBA" id="ARBA00022692"/>
    </source>
</evidence>
<feature type="transmembrane region" description="Helical" evidence="7">
    <location>
        <begin position="556"/>
        <end position="574"/>
    </location>
</feature>
<dbReference type="AlphaFoldDB" id="A0A1M5C973"/>
<evidence type="ECO:0000256" key="6">
    <source>
        <dbReference type="ARBA" id="ARBA00023136"/>
    </source>
</evidence>
<comment type="subcellular location">
    <subcellularLocation>
        <location evidence="1">Membrane</location>
        <topology evidence="1">Multi-pass membrane protein</topology>
    </subcellularLocation>
</comment>
<dbReference type="GO" id="GO:0005886">
    <property type="term" value="C:plasma membrane"/>
    <property type="evidence" value="ECO:0007669"/>
    <property type="project" value="TreeGrafter"/>
</dbReference>
<dbReference type="InterPro" id="IPR031312">
    <property type="entry name" value="Na/sul_symport_CS"/>
</dbReference>
<name>A0A1M5C973_LOKAT</name>
<dbReference type="GO" id="GO:0008324">
    <property type="term" value="F:monoatomic cation transmembrane transporter activity"/>
    <property type="evidence" value="ECO:0007669"/>
    <property type="project" value="InterPro"/>
</dbReference>
<evidence type="ECO:0000256" key="1">
    <source>
        <dbReference type="ARBA" id="ARBA00004141"/>
    </source>
</evidence>
<dbReference type="InterPro" id="IPR004680">
    <property type="entry name" value="Cit_transptr-like_dom"/>
</dbReference>
<dbReference type="PROSITE" id="PS51202">
    <property type="entry name" value="RCK_C"/>
    <property type="match status" value="2"/>
</dbReference>
<feature type="transmembrane region" description="Helical" evidence="7">
    <location>
        <begin position="117"/>
        <end position="134"/>
    </location>
</feature>
<keyword evidence="3 7" id="KW-0812">Transmembrane</keyword>
<evidence type="ECO:0000256" key="4">
    <source>
        <dbReference type="ARBA" id="ARBA00022737"/>
    </source>
</evidence>
<evidence type="ECO:0000256" key="2">
    <source>
        <dbReference type="ARBA" id="ARBA00022448"/>
    </source>
</evidence>
<feature type="transmembrane region" description="Helical" evidence="7">
    <location>
        <begin position="426"/>
        <end position="459"/>
    </location>
</feature>
<dbReference type="PROSITE" id="PS01271">
    <property type="entry name" value="NA_SULFATE"/>
    <property type="match status" value="1"/>
</dbReference>
<feature type="transmembrane region" description="Helical" evidence="7">
    <location>
        <begin position="203"/>
        <end position="226"/>
    </location>
</feature>